<evidence type="ECO:0000313" key="1">
    <source>
        <dbReference type="EMBL" id="KAJ5604253.1"/>
    </source>
</evidence>
<evidence type="ECO:0000313" key="2">
    <source>
        <dbReference type="Proteomes" id="UP001213799"/>
    </source>
</evidence>
<keyword evidence="2" id="KW-1185">Reference proteome</keyword>
<accession>A0AAD6H3T6</accession>
<reference evidence="1" key="2">
    <citation type="submission" date="2023-01" db="EMBL/GenBank/DDBJ databases">
        <authorList>
            <person name="Petersen C."/>
        </authorList>
    </citation>
    <scope>NUCLEOTIDE SEQUENCE</scope>
    <source>
        <strain evidence="1">IBT 12815</strain>
    </source>
</reference>
<comment type="caution">
    <text evidence="1">The sequence shown here is derived from an EMBL/GenBank/DDBJ whole genome shotgun (WGS) entry which is preliminary data.</text>
</comment>
<proteinExistence type="predicted"/>
<dbReference type="GeneID" id="81588508"/>
<reference evidence="1" key="1">
    <citation type="journal article" date="2023" name="IMA Fungus">
        <title>Comparative genomic study of the Penicillium genus elucidates a diverse pangenome and 15 lateral gene transfer events.</title>
        <authorList>
            <person name="Petersen C."/>
            <person name="Sorensen T."/>
            <person name="Nielsen M.R."/>
            <person name="Sondergaard T.E."/>
            <person name="Sorensen J.L."/>
            <person name="Fitzpatrick D.A."/>
            <person name="Frisvad J.C."/>
            <person name="Nielsen K.L."/>
        </authorList>
    </citation>
    <scope>NUCLEOTIDE SEQUENCE</scope>
    <source>
        <strain evidence="1">IBT 12815</strain>
    </source>
</reference>
<organism evidence="1 2">
    <name type="scientific">Penicillium hordei</name>
    <dbReference type="NCBI Taxonomy" id="40994"/>
    <lineage>
        <taxon>Eukaryota</taxon>
        <taxon>Fungi</taxon>
        <taxon>Dikarya</taxon>
        <taxon>Ascomycota</taxon>
        <taxon>Pezizomycotina</taxon>
        <taxon>Eurotiomycetes</taxon>
        <taxon>Eurotiomycetidae</taxon>
        <taxon>Eurotiales</taxon>
        <taxon>Aspergillaceae</taxon>
        <taxon>Penicillium</taxon>
    </lineage>
</organism>
<dbReference type="EMBL" id="JAQJAE010000003">
    <property type="protein sequence ID" value="KAJ5604253.1"/>
    <property type="molecule type" value="Genomic_DNA"/>
</dbReference>
<dbReference type="AlphaFoldDB" id="A0AAD6H3T6"/>
<dbReference type="RefSeq" id="XP_056754051.1">
    <property type="nucleotide sequence ID" value="XM_056898266.1"/>
</dbReference>
<gene>
    <name evidence="1" type="ORF">N7537_007209</name>
</gene>
<protein>
    <submittedName>
        <fullName evidence="1">Uncharacterized protein</fullName>
    </submittedName>
</protein>
<sequence length="216" mass="24995">MKSPPQPATVHEPDRYLYRMASATRDRVTKRNSTLYSLNGARYKSEKAPDYIRGESTRSGSLNEIDIDSERNEVPGCRFRKVSFSDPKIYVEQRVYEGVTDRTIIYELAFSGRIELDKEYKFLAYGDEDKILGKRDLILRIVSGHTKYYGYDIKDNIYIDEESISKESPYTENREMIDDLSSKDIELLRLRFVGHGHPAEDNLGVGDLVIFVIYKP</sequence>
<dbReference type="Proteomes" id="UP001213799">
    <property type="component" value="Unassembled WGS sequence"/>
</dbReference>
<name>A0AAD6H3T6_9EURO</name>